<sequence>MINTVLPVFGMLVTKCSKKAVKSALDGMTCATMPVITNKVDMDEKKRFRSLLFVGVQGPTHVTPMERSVAVTERAKAILNELHVDGKPTKFFVWTFVAMMADAVPPKSSLIIGRHSTDFGSMQIVERFSYVH</sequence>
<reference evidence="1 2" key="2">
    <citation type="submission" date="2018-11" db="EMBL/GenBank/DDBJ databases">
        <authorList>
            <consortium name="Pathogen Informatics"/>
        </authorList>
    </citation>
    <scope>NUCLEOTIDE SEQUENCE [LARGE SCALE GENOMIC DNA]</scope>
</reference>
<dbReference type="AlphaFoldDB" id="A0A183TVY7"/>
<dbReference type="Proteomes" id="UP000050794">
    <property type="component" value="Unassembled WGS sequence"/>
</dbReference>
<organism evidence="2 3">
    <name type="scientific">Toxocara canis</name>
    <name type="common">Canine roundworm</name>
    <dbReference type="NCBI Taxonomy" id="6265"/>
    <lineage>
        <taxon>Eukaryota</taxon>
        <taxon>Metazoa</taxon>
        <taxon>Ecdysozoa</taxon>
        <taxon>Nematoda</taxon>
        <taxon>Chromadorea</taxon>
        <taxon>Rhabditida</taxon>
        <taxon>Spirurina</taxon>
        <taxon>Ascaridomorpha</taxon>
        <taxon>Ascaridoidea</taxon>
        <taxon>Toxocaridae</taxon>
        <taxon>Toxocara</taxon>
    </lineage>
</organism>
<proteinExistence type="predicted"/>
<accession>A0A183TVY7</accession>
<name>A0A183TVY7_TOXCA</name>
<keyword evidence="2" id="KW-1185">Reference proteome</keyword>
<evidence type="ECO:0000313" key="2">
    <source>
        <dbReference type="Proteomes" id="UP000050794"/>
    </source>
</evidence>
<reference evidence="3" key="1">
    <citation type="submission" date="2016-06" db="UniProtKB">
        <authorList>
            <consortium name="WormBaseParasite"/>
        </authorList>
    </citation>
    <scope>IDENTIFICATION</scope>
</reference>
<evidence type="ECO:0000313" key="3">
    <source>
        <dbReference type="WBParaSite" id="TCNE_0000040601-mRNA-1"/>
    </source>
</evidence>
<evidence type="ECO:0000313" key="1">
    <source>
        <dbReference type="EMBL" id="VDM24184.1"/>
    </source>
</evidence>
<protein>
    <submittedName>
        <fullName evidence="3">Tubulin_C domain-containing protein</fullName>
    </submittedName>
</protein>
<gene>
    <name evidence="1" type="ORF">TCNE_LOCUS407</name>
</gene>
<dbReference type="EMBL" id="UYWY01000184">
    <property type="protein sequence ID" value="VDM24184.1"/>
    <property type="molecule type" value="Genomic_DNA"/>
</dbReference>
<dbReference type="WBParaSite" id="TCNE_0000040601-mRNA-1">
    <property type="protein sequence ID" value="TCNE_0000040601-mRNA-1"/>
    <property type="gene ID" value="TCNE_0000040601"/>
</dbReference>